<evidence type="ECO:0000259" key="1">
    <source>
        <dbReference type="Pfam" id="PF13600"/>
    </source>
</evidence>
<dbReference type="InterPro" id="IPR025554">
    <property type="entry name" value="DUF4140"/>
</dbReference>
<sequence>MNIRRKLLFSTLLLIPLTVLPKTTAVYHDAKELKHKINAVTVFSDQARIERMANVELSSGSHWVLVPRLPFNMIRESLNLKSQGGEIKQVLIEESFEYDFLPDE</sequence>
<feature type="domain" description="DUF4140" evidence="1">
    <location>
        <begin position="40"/>
        <end position="95"/>
    </location>
</feature>
<gene>
    <name evidence="2" type="ORF">S01H1_16547</name>
</gene>
<proteinExistence type="predicted"/>
<organism evidence="2">
    <name type="scientific">marine sediment metagenome</name>
    <dbReference type="NCBI Taxonomy" id="412755"/>
    <lineage>
        <taxon>unclassified sequences</taxon>
        <taxon>metagenomes</taxon>
        <taxon>ecological metagenomes</taxon>
    </lineage>
</organism>
<comment type="caution">
    <text evidence="2">The sequence shown here is derived from an EMBL/GenBank/DDBJ whole genome shotgun (WGS) entry which is preliminary data.</text>
</comment>
<protein>
    <recommendedName>
        <fullName evidence="1">DUF4140 domain-containing protein</fullName>
    </recommendedName>
</protein>
<dbReference type="EMBL" id="BARS01008713">
    <property type="protein sequence ID" value="GAF82737.1"/>
    <property type="molecule type" value="Genomic_DNA"/>
</dbReference>
<dbReference type="AlphaFoldDB" id="X0T3I2"/>
<accession>X0T3I2</accession>
<feature type="non-terminal residue" evidence="2">
    <location>
        <position position="104"/>
    </location>
</feature>
<name>X0T3I2_9ZZZZ</name>
<reference evidence="2" key="1">
    <citation type="journal article" date="2014" name="Front. Microbiol.">
        <title>High frequency of phylogenetically diverse reductive dehalogenase-homologous genes in deep subseafloor sedimentary metagenomes.</title>
        <authorList>
            <person name="Kawai M."/>
            <person name="Futagami T."/>
            <person name="Toyoda A."/>
            <person name="Takaki Y."/>
            <person name="Nishi S."/>
            <person name="Hori S."/>
            <person name="Arai W."/>
            <person name="Tsubouchi T."/>
            <person name="Morono Y."/>
            <person name="Uchiyama I."/>
            <person name="Ito T."/>
            <person name="Fujiyama A."/>
            <person name="Inagaki F."/>
            <person name="Takami H."/>
        </authorList>
    </citation>
    <scope>NUCLEOTIDE SEQUENCE</scope>
    <source>
        <strain evidence="2">Expedition CK06-06</strain>
    </source>
</reference>
<dbReference type="Pfam" id="PF13600">
    <property type="entry name" value="DUF4140"/>
    <property type="match status" value="1"/>
</dbReference>
<evidence type="ECO:0000313" key="2">
    <source>
        <dbReference type="EMBL" id="GAF82737.1"/>
    </source>
</evidence>